<dbReference type="Pfam" id="PF00300">
    <property type="entry name" value="His_Phos_1"/>
    <property type="match status" value="1"/>
</dbReference>
<dbReference type="GO" id="GO:0005737">
    <property type="term" value="C:cytoplasm"/>
    <property type="evidence" value="ECO:0007669"/>
    <property type="project" value="TreeGrafter"/>
</dbReference>
<organism evidence="3 4">
    <name type="scientific">Paramicrobacterium agarici</name>
    <dbReference type="NCBI Taxonomy" id="630514"/>
    <lineage>
        <taxon>Bacteria</taxon>
        <taxon>Bacillati</taxon>
        <taxon>Actinomycetota</taxon>
        <taxon>Actinomycetes</taxon>
        <taxon>Micrococcales</taxon>
        <taxon>Microbacteriaceae</taxon>
        <taxon>Paramicrobacterium</taxon>
    </lineage>
</organism>
<dbReference type="InterPro" id="IPR029033">
    <property type="entry name" value="His_PPase_superfam"/>
</dbReference>
<feature type="binding site" evidence="2">
    <location>
        <position position="59"/>
    </location>
    <ligand>
        <name>substrate</name>
    </ligand>
</feature>
<gene>
    <name evidence="3" type="ORF">ATJ78_0220</name>
</gene>
<dbReference type="InterPro" id="IPR013078">
    <property type="entry name" value="His_Pase_superF_clade-1"/>
</dbReference>
<feature type="active site" description="Tele-phosphohistidine intermediate" evidence="1">
    <location>
        <position position="10"/>
    </location>
</feature>
<reference evidence="3 4" key="1">
    <citation type="submission" date="2017-10" db="EMBL/GenBank/DDBJ databases">
        <title>Sequencing the genomes of 1000 actinobacteria strains.</title>
        <authorList>
            <person name="Klenk H.-P."/>
        </authorList>
    </citation>
    <scope>NUCLEOTIDE SEQUENCE [LARGE SCALE GENOMIC DNA]</scope>
    <source>
        <strain evidence="3 4">DSM 21798</strain>
    </source>
</reference>
<dbReference type="Proteomes" id="UP000221369">
    <property type="component" value="Unassembled WGS sequence"/>
</dbReference>
<accession>A0A2A9DRC1</accession>
<dbReference type="InterPro" id="IPR050275">
    <property type="entry name" value="PGM_Phosphatase"/>
</dbReference>
<dbReference type="RefSeq" id="WP_098405913.1">
    <property type="nucleotide sequence ID" value="NZ_PDJE01000001.1"/>
</dbReference>
<name>A0A2A9DRC1_9MICO</name>
<dbReference type="GO" id="GO:0016791">
    <property type="term" value="F:phosphatase activity"/>
    <property type="evidence" value="ECO:0007669"/>
    <property type="project" value="TreeGrafter"/>
</dbReference>
<proteinExistence type="predicted"/>
<sequence length="205" mass="21931">MSTTLIMVRHGETVWHGEHRYAGSSDVALTERGMQQAEELAEWASRHRPDVLVSSALSRAWLTADAVAKATGLEHWTEKDLGEVDFGKGEGLTLDELAEKYPDAAAAFVAAPAQSPMPSGEPGAIAVARALKVLARIIRDTDGGAALVVGHGTLMRLVMCTLFSIDPNLYRDVFPEIGNCALTTLSFEGDKASLLSFNVPVANAR</sequence>
<evidence type="ECO:0000256" key="2">
    <source>
        <dbReference type="PIRSR" id="PIRSR613078-2"/>
    </source>
</evidence>
<dbReference type="CDD" id="cd07067">
    <property type="entry name" value="HP_PGM_like"/>
    <property type="match status" value="1"/>
</dbReference>
<dbReference type="Gene3D" id="3.40.50.1240">
    <property type="entry name" value="Phosphoglycerate mutase-like"/>
    <property type="match status" value="1"/>
</dbReference>
<protein>
    <submittedName>
        <fullName evidence="3">Putative phosphoglycerate mutase</fullName>
    </submittedName>
</protein>
<dbReference type="SMART" id="SM00855">
    <property type="entry name" value="PGAM"/>
    <property type="match status" value="1"/>
</dbReference>
<feature type="active site" description="Proton donor/acceptor" evidence="1">
    <location>
        <position position="83"/>
    </location>
</feature>
<evidence type="ECO:0000256" key="1">
    <source>
        <dbReference type="PIRSR" id="PIRSR613078-1"/>
    </source>
</evidence>
<dbReference type="EMBL" id="PDJE01000001">
    <property type="protein sequence ID" value="PFG29317.1"/>
    <property type="molecule type" value="Genomic_DNA"/>
</dbReference>
<evidence type="ECO:0000313" key="4">
    <source>
        <dbReference type="Proteomes" id="UP000221369"/>
    </source>
</evidence>
<dbReference type="AlphaFoldDB" id="A0A2A9DRC1"/>
<comment type="caution">
    <text evidence="3">The sequence shown here is derived from an EMBL/GenBank/DDBJ whole genome shotgun (WGS) entry which is preliminary data.</text>
</comment>
<dbReference type="SUPFAM" id="SSF53254">
    <property type="entry name" value="Phosphoglycerate mutase-like"/>
    <property type="match status" value="1"/>
</dbReference>
<evidence type="ECO:0000313" key="3">
    <source>
        <dbReference type="EMBL" id="PFG29317.1"/>
    </source>
</evidence>
<dbReference type="PANTHER" id="PTHR48100:SF59">
    <property type="entry name" value="ADENOSYLCOBALAMIN_ALPHA-RIBAZOLE PHOSPHATASE"/>
    <property type="match status" value="1"/>
</dbReference>
<keyword evidence="4" id="KW-1185">Reference proteome</keyword>
<dbReference type="PANTHER" id="PTHR48100">
    <property type="entry name" value="BROAD-SPECIFICITY PHOSPHATASE YOR283W-RELATED"/>
    <property type="match status" value="1"/>
</dbReference>